<keyword evidence="2" id="KW-1185">Reference proteome</keyword>
<reference evidence="1" key="1">
    <citation type="journal article" date="2020" name="G3 (Bethesda)">
        <title>High-Quality Assemblies for Three Invasive Social Wasps from the &lt;i&gt;Vespula&lt;/i&gt; Genus.</title>
        <authorList>
            <person name="Harrop T.W.R."/>
            <person name="Guhlin J."/>
            <person name="McLaughlin G.M."/>
            <person name="Permina E."/>
            <person name="Stockwell P."/>
            <person name="Gilligan J."/>
            <person name="Le Lec M.F."/>
            <person name="Gruber M.A.M."/>
            <person name="Quinn O."/>
            <person name="Lovegrove M."/>
            <person name="Duncan E.J."/>
            <person name="Remnant E.J."/>
            <person name="Van Eeckhoven J."/>
            <person name="Graham B."/>
            <person name="Knapp R.A."/>
            <person name="Langford K.W."/>
            <person name="Kronenberg Z."/>
            <person name="Press M.O."/>
            <person name="Eacker S.M."/>
            <person name="Wilson-Rankin E.E."/>
            <person name="Purcell J."/>
            <person name="Lester P.J."/>
            <person name="Dearden P.K."/>
        </authorList>
    </citation>
    <scope>NUCLEOTIDE SEQUENCE</scope>
    <source>
        <strain evidence="1">Marl-1</strain>
    </source>
</reference>
<dbReference type="AlphaFoldDB" id="A0A834J691"/>
<dbReference type="EMBL" id="JACSEA010000018">
    <property type="protein sequence ID" value="KAF7382731.1"/>
    <property type="molecule type" value="Genomic_DNA"/>
</dbReference>
<evidence type="ECO:0000313" key="2">
    <source>
        <dbReference type="Proteomes" id="UP000614350"/>
    </source>
</evidence>
<gene>
    <name evidence="1" type="ORF">HZH66_013133</name>
</gene>
<evidence type="ECO:0000313" key="1">
    <source>
        <dbReference type="EMBL" id="KAF7382731.1"/>
    </source>
</evidence>
<sequence>MAGARTVCKIQLSQASSSLWWRAIGGASLLARLRVPLALVEQVVFPGVARIIVEHRLAARVNVEAAILRLRRQ</sequence>
<protein>
    <submittedName>
        <fullName evidence="1">Uncharacterized protein</fullName>
    </submittedName>
</protein>
<comment type="caution">
    <text evidence="1">The sequence shown here is derived from an EMBL/GenBank/DDBJ whole genome shotgun (WGS) entry which is preliminary data.</text>
</comment>
<proteinExistence type="predicted"/>
<name>A0A834J691_VESVU</name>
<dbReference type="Proteomes" id="UP000614350">
    <property type="component" value="Unassembled WGS sequence"/>
</dbReference>
<accession>A0A834J691</accession>
<organism evidence="1 2">
    <name type="scientific">Vespula vulgaris</name>
    <name type="common">Yellow jacket</name>
    <name type="synonym">Wasp</name>
    <dbReference type="NCBI Taxonomy" id="7454"/>
    <lineage>
        <taxon>Eukaryota</taxon>
        <taxon>Metazoa</taxon>
        <taxon>Ecdysozoa</taxon>
        <taxon>Arthropoda</taxon>
        <taxon>Hexapoda</taxon>
        <taxon>Insecta</taxon>
        <taxon>Pterygota</taxon>
        <taxon>Neoptera</taxon>
        <taxon>Endopterygota</taxon>
        <taxon>Hymenoptera</taxon>
        <taxon>Apocrita</taxon>
        <taxon>Aculeata</taxon>
        <taxon>Vespoidea</taxon>
        <taxon>Vespidae</taxon>
        <taxon>Vespinae</taxon>
        <taxon>Vespula</taxon>
    </lineage>
</organism>